<comment type="caution">
    <text evidence="3">The sequence shown here is derived from an EMBL/GenBank/DDBJ whole genome shotgun (WGS) entry which is preliminary data.</text>
</comment>
<feature type="region of interest" description="Disordered" evidence="1">
    <location>
        <begin position="104"/>
        <end position="131"/>
    </location>
</feature>
<dbReference type="RefSeq" id="WP_021233353.1">
    <property type="nucleotide sequence ID" value="NZ_ATHL01000054.1"/>
</dbReference>
<dbReference type="PATRIC" id="fig|1096930.3.peg.1419"/>
<feature type="compositionally biased region" description="Basic and acidic residues" evidence="1">
    <location>
        <begin position="116"/>
        <end position="131"/>
    </location>
</feature>
<dbReference type="InterPro" id="IPR008309">
    <property type="entry name" value="YdbL"/>
</dbReference>
<sequence>MNKTRFSSSAAIAGVLALSFLGGGMALAQEGRDPAYAAARSAGQVGEQKDGYLGVIGSQPAAIQAMVRDINNRRRAIYTDKAAGKSTIEEYAFATACRLISQTKPGEKYQAADGSWKTRDSGAPDRDARCP</sequence>
<dbReference type="Proteomes" id="UP000015527">
    <property type="component" value="Unassembled WGS sequence"/>
</dbReference>
<dbReference type="OrthoDB" id="7474881at2"/>
<dbReference type="eggNOG" id="COG3784">
    <property type="taxonomic scope" value="Bacteria"/>
</dbReference>
<dbReference type="EMBL" id="ATHL01000054">
    <property type="protein sequence ID" value="EQB17618.1"/>
    <property type="molecule type" value="Genomic_DNA"/>
</dbReference>
<feature type="signal peptide" evidence="2">
    <location>
        <begin position="1"/>
        <end position="28"/>
    </location>
</feature>
<organism evidence="3 4">
    <name type="scientific">Novosphingobium lindaniclasticum LE124</name>
    <dbReference type="NCBI Taxonomy" id="1096930"/>
    <lineage>
        <taxon>Bacteria</taxon>
        <taxon>Pseudomonadati</taxon>
        <taxon>Pseudomonadota</taxon>
        <taxon>Alphaproteobacteria</taxon>
        <taxon>Sphingomonadales</taxon>
        <taxon>Sphingomonadaceae</taxon>
        <taxon>Novosphingobium</taxon>
    </lineage>
</organism>
<feature type="chain" id="PRO_5004564866" description="DUF1318 domain-containing protein" evidence="2">
    <location>
        <begin position="29"/>
        <end position="131"/>
    </location>
</feature>
<evidence type="ECO:0000256" key="1">
    <source>
        <dbReference type="SAM" id="MobiDB-lite"/>
    </source>
</evidence>
<dbReference type="AlphaFoldDB" id="T0HZY4"/>
<evidence type="ECO:0008006" key="5">
    <source>
        <dbReference type="Google" id="ProtNLM"/>
    </source>
</evidence>
<gene>
    <name evidence="3" type="ORF">L284_07215</name>
</gene>
<evidence type="ECO:0000313" key="4">
    <source>
        <dbReference type="Proteomes" id="UP000015527"/>
    </source>
</evidence>
<evidence type="ECO:0000313" key="3">
    <source>
        <dbReference type="EMBL" id="EQB17618.1"/>
    </source>
</evidence>
<dbReference type="Pfam" id="PF07027">
    <property type="entry name" value="DUF1318"/>
    <property type="match status" value="1"/>
</dbReference>
<name>T0HZY4_9SPHN</name>
<keyword evidence="2" id="KW-0732">Signal</keyword>
<evidence type="ECO:0000256" key="2">
    <source>
        <dbReference type="SAM" id="SignalP"/>
    </source>
</evidence>
<keyword evidence="4" id="KW-1185">Reference proteome</keyword>
<accession>T0HZY4</accession>
<protein>
    <recommendedName>
        <fullName evidence="5">DUF1318 domain-containing protein</fullName>
    </recommendedName>
</protein>
<reference evidence="3 4" key="1">
    <citation type="journal article" date="2013" name="Genome Announc.">
        <title>Genome Sequence of Novosphingobium lindaniclasticum LE124T, Isolated from a Hexachlorocyclohexane Dumpsite.</title>
        <authorList>
            <person name="Saxena A."/>
            <person name="Nayyar N."/>
            <person name="Sangwan N."/>
            <person name="Kumari R."/>
            <person name="Khurana J.P."/>
            <person name="Lal R."/>
        </authorList>
    </citation>
    <scope>NUCLEOTIDE SEQUENCE [LARGE SCALE GENOMIC DNA]</scope>
    <source>
        <strain evidence="3 4">LE124</strain>
    </source>
</reference>
<proteinExistence type="predicted"/>